<name>A0A8S5VFX0_9CAUD</name>
<sequence>MKPWKEVIDGIRNAVLGKEVREDLAQMGEYVEQFANTAGENIQKAIDPTLSISGKAADAAKVGEAVGQIKEDLVSNAKRNRVNLGAQKVVRGSYYLDRGFSQTDYYTWYFDLSPYNTGRYIVTASSPAYTNFVTFLDESMNTVGYVKNSSSDEVVKSEMYVTKPENAKYIAITTGIPTLDRRGLLVSACISIDEIQGVPFYTNDNGEDADVYPIIILKGTVNNGKLDSSYVPNTTKRAALYCPKSNCDIKIKCVGKFNISYKNVWTKEAMIRKEDTGFWLSIQNDKNTVFEDVPTGEDIMMVALSKKLHDVVANPYCIDITNKFTYNQASNSTIPFKPSDIRVVTSLFNPPQKETIMISVPDTIDVIVEEFILEDGVYSKKYMYKDFAANINVWLDGTFYCNVYPERYYTILIRNKDNSPISAGQVYKYLHVYVADNRFHIPEYYRDYMSQKEKEILENIDSFNSFAFAFITDIHIQRNTKHSPALMRRIKTSCAIKTILGGGDWQTAWNSDEQGKNAIVDDMIEIRNLFFDLPMIKTIGNHEWAYGGNNQYNISTDEAYNIYYRSDEEKAKSEIVYPENGNGTYFYSDDKTNKIRYISVNCMDYADDLDISKYNKEWYFSISEEQIAWLKSSLNLPSNDWLCVVFSHVPLWTSSERPFGTSTLVVNAEKIGKVISGYTSKTEEFSAHKGTLVCWLAGHTHRDALIEWHGTHMVVTNADCFIRGEGAQTRTLGTTSEQCFDVFCINKKERNVKIVRIGAGENREFAY</sequence>
<accession>A0A8S5VFX0</accession>
<organism evidence="2">
    <name type="scientific">Siphoviridae sp. ctNHj22</name>
    <dbReference type="NCBI Taxonomy" id="2825468"/>
    <lineage>
        <taxon>Viruses</taxon>
        <taxon>Duplodnaviria</taxon>
        <taxon>Heunggongvirae</taxon>
        <taxon>Uroviricota</taxon>
        <taxon>Caudoviricetes</taxon>
    </lineage>
</organism>
<dbReference type="PANTHER" id="PTHR43143">
    <property type="entry name" value="METALLOPHOSPHOESTERASE, CALCINEURIN SUPERFAMILY"/>
    <property type="match status" value="1"/>
</dbReference>
<reference evidence="2" key="1">
    <citation type="journal article" date="2021" name="Proc. Natl. Acad. Sci. U.S.A.">
        <title>A Catalog of Tens of Thousands of Viruses from Human Metagenomes Reveals Hidden Associations with Chronic Diseases.</title>
        <authorList>
            <person name="Tisza M.J."/>
            <person name="Buck C.B."/>
        </authorList>
    </citation>
    <scope>NUCLEOTIDE SEQUENCE</scope>
    <source>
        <strain evidence="2">CtNHj22</strain>
    </source>
</reference>
<dbReference type="InterPro" id="IPR004843">
    <property type="entry name" value="Calcineurin-like_PHP"/>
</dbReference>
<dbReference type="PANTHER" id="PTHR43143:SF1">
    <property type="entry name" value="SERINE_THREONINE-PROTEIN PHOSPHATASE CPPED1"/>
    <property type="match status" value="1"/>
</dbReference>
<dbReference type="SUPFAM" id="SSF56300">
    <property type="entry name" value="Metallo-dependent phosphatases"/>
    <property type="match status" value="1"/>
</dbReference>
<evidence type="ECO:0000259" key="1">
    <source>
        <dbReference type="Pfam" id="PF00149"/>
    </source>
</evidence>
<dbReference type="Gene3D" id="3.60.21.10">
    <property type="match status" value="1"/>
</dbReference>
<proteinExistence type="predicted"/>
<protein>
    <submittedName>
        <fullName evidence="2">Metallophosphatase domain protein</fullName>
    </submittedName>
</protein>
<dbReference type="GO" id="GO:0016787">
    <property type="term" value="F:hydrolase activity"/>
    <property type="evidence" value="ECO:0007669"/>
    <property type="project" value="InterPro"/>
</dbReference>
<dbReference type="EMBL" id="BK016261">
    <property type="protein sequence ID" value="DAG05511.1"/>
    <property type="molecule type" value="Genomic_DNA"/>
</dbReference>
<feature type="domain" description="Calcineurin-like phosphoesterase" evidence="1">
    <location>
        <begin position="468"/>
        <end position="702"/>
    </location>
</feature>
<dbReference type="Pfam" id="PF00149">
    <property type="entry name" value="Metallophos"/>
    <property type="match status" value="1"/>
</dbReference>
<dbReference type="InterPro" id="IPR029052">
    <property type="entry name" value="Metallo-depent_PP-like"/>
</dbReference>
<dbReference type="InterPro" id="IPR051918">
    <property type="entry name" value="STPP_CPPED1"/>
</dbReference>
<evidence type="ECO:0000313" key="2">
    <source>
        <dbReference type="EMBL" id="DAG05511.1"/>
    </source>
</evidence>